<feature type="transmembrane region" description="Helical" evidence="5">
    <location>
        <begin position="315"/>
        <end position="335"/>
    </location>
</feature>
<evidence type="ECO:0000256" key="2">
    <source>
        <dbReference type="ARBA" id="ARBA00022692"/>
    </source>
</evidence>
<evidence type="ECO:0000256" key="5">
    <source>
        <dbReference type="SAM" id="Phobius"/>
    </source>
</evidence>
<dbReference type="InterPro" id="IPR011990">
    <property type="entry name" value="TPR-like_helical_dom_sf"/>
</dbReference>
<evidence type="ECO:0000256" key="3">
    <source>
        <dbReference type="ARBA" id="ARBA00022989"/>
    </source>
</evidence>
<feature type="transmembrane region" description="Helical" evidence="5">
    <location>
        <begin position="21"/>
        <end position="41"/>
    </location>
</feature>
<feature type="transmembrane region" description="Helical" evidence="5">
    <location>
        <begin position="176"/>
        <end position="195"/>
    </location>
</feature>
<evidence type="ECO:0000256" key="1">
    <source>
        <dbReference type="ARBA" id="ARBA00004141"/>
    </source>
</evidence>
<dbReference type="Gene3D" id="1.25.40.10">
    <property type="entry name" value="Tetratricopeptide repeat domain"/>
    <property type="match status" value="1"/>
</dbReference>
<organism evidence="7 8">
    <name type="scientific">Rubripirellula reticaptiva</name>
    <dbReference type="NCBI Taxonomy" id="2528013"/>
    <lineage>
        <taxon>Bacteria</taxon>
        <taxon>Pseudomonadati</taxon>
        <taxon>Planctomycetota</taxon>
        <taxon>Planctomycetia</taxon>
        <taxon>Pirellulales</taxon>
        <taxon>Pirellulaceae</taxon>
        <taxon>Rubripirellula</taxon>
    </lineage>
</organism>
<reference evidence="7 8" key="1">
    <citation type="submission" date="2019-02" db="EMBL/GenBank/DDBJ databases">
        <title>Deep-cultivation of Planctomycetes and their phenomic and genomic characterization uncovers novel biology.</title>
        <authorList>
            <person name="Wiegand S."/>
            <person name="Jogler M."/>
            <person name="Boedeker C."/>
            <person name="Pinto D."/>
            <person name="Vollmers J."/>
            <person name="Rivas-Marin E."/>
            <person name="Kohn T."/>
            <person name="Peeters S.H."/>
            <person name="Heuer A."/>
            <person name="Rast P."/>
            <person name="Oberbeckmann S."/>
            <person name="Bunk B."/>
            <person name="Jeske O."/>
            <person name="Meyerdierks A."/>
            <person name="Storesund J.E."/>
            <person name="Kallscheuer N."/>
            <person name="Luecker S."/>
            <person name="Lage O.M."/>
            <person name="Pohl T."/>
            <person name="Merkel B.J."/>
            <person name="Hornburger P."/>
            <person name="Mueller R.-W."/>
            <person name="Bruemmer F."/>
            <person name="Labrenz M."/>
            <person name="Spormann A.M."/>
            <person name="Op Den Camp H."/>
            <person name="Overmann J."/>
            <person name="Amann R."/>
            <person name="Jetten M.S.M."/>
            <person name="Mascher T."/>
            <person name="Medema M.H."/>
            <person name="Devos D.P."/>
            <person name="Kaster A.-K."/>
            <person name="Ovreas L."/>
            <person name="Rohde M."/>
            <person name="Galperin M.Y."/>
            <person name="Jogler C."/>
        </authorList>
    </citation>
    <scope>NUCLEOTIDE SEQUENCE [LARGE SCALE GENOMIC DNA]</scope>
    <source>
        <strain evidence="7 8">Poly59</strain>
    </source>
</reference>
<sequence>MDSRLQQSPNDEVEPRWIESIAAWIGRATILVALVYAMWRYGAVESLALRDLSILLIAASVLAMIKQLAGRRAAPIPMTLFLIAIAWIGYAFAQSVPSPSWIPNTTGWSQTIFAAENLQVLSDTIPNYTSQELASPPRPTASIIPSHTQQAIVPFLLATMMLVTSAVLFDSKRSRAAYLWVLMINAAAICIWGIVQRAGGDEYILPGVVYDVDGAPFSSFIYKNAGAAAILPTLGMIAALVIYRADCGPDDNIGHQAFERVDLFSTRFLTLISLAIFVMVGLGTSLSRGAWVAGAGAAIGVLLIRGRAEVHRTHVVACVVGCLAIAGVISISGVLGDVWERAEDVSITRLANDQRWSHTSEGWRAAVANLPFGSGLGTYGYATLPHQKETHTTWFRNAHNQYLETLTEMGLVGTTLVILGILVTAITSIRMIRNNPRPQGQTWGMIGLFTLLCCVIQSIYDFVIVIPSNMLLYASVIAIGIAVHKQSIASTKPRHFGFTGFVSVVVLAGLTIAAGVWAHALSQQQIRTDLVLAQTRYAETDDAPSAPEITDAIAKLDQAILEAPMNADLYKTRANWRLCEFRLAVIELAAQQNVTIDWQNSRLTSLFDIVISSELAQRDQVRNDFLATPELKTLVGQWMGDVDASLRRQPLSPRNHLAAAMMAPMTEQPTAPWIQSASRLINNSDEMLFINGWMAAKNGQIDEAIDQWKRSLSISLLFVDEIYERSQGLIGPIQIAENLIPPRRTDLFLRLINQSPEASESDRIKLAEKVVEILEAKEGVDDGLRFETIARIYQAIKRNDEATEAWKTAVSATGRNLEYRHRYSLALRATGKLQLALDQASLASAIDPRDPRFPPLVEQLRREIGGGRSIR</sequence>
<dbReference type="SUPFAM" id="SSF48452">
    <property type="entry name" value="TPR-like"/>
    <property type="match status" value="1"/>
</dbReference>
<dbReference type="GO" id="GO:0016020">
    <property type="term" value="C:membrane"/>
    <property type="evidence" value="ECO:0007669"/>
    <property type="project" value="UniProtKB-SubCell"/>
</dbReference>
<dbReference type="AlphaFoldDB" id="A0A5C6EKH7"/>
<dbReference type="PANTHER" id="PTHR37422">
    <property type="entry name" value="TEICHURONIC ACID BIOSYNTHESIS PROTEIN TUAE"/>
    <property type="match status" value="1"/>
</dbReference>
<dbReference type="EMBL" id="SJPX01000005">
    <property type="protein sequence ID" value="TWU48106.1"/>
    <property type="molecule type" value="Genomic_DNA"/>
</dbReference>
<keyword evidence="3 5" id="KW-1133">Transmembrane helix</keyword>
<feature type="transmembrane region" description="Helical" evidence="5">
    <location>
        <begin position="441"/>
        <end position="460"/>
    </location>
</feature>
<keyword evidence="7" id="KW-0436">Ligase</keyword>
<feature type="transmembrane region" description="Helical" evidence="5">
    <location>
        <begin position="151"/>
        <end position="169"/>
    </location>
</feature>
<dbReference type="InterPro" id="IPR007016">
    <property type="entry name" value="O-antigen_ligase-rel_domated"/>
</dbReference>
<feature type="transmembrane region" description="Helical" evidence="5">
    <location>
        <begin position="225"/>
        <end position="243"/>
    </location>
</feature>
<evidence type="ECO:0000256" key="4">
    <source>
        <dbReference type="ARBA" id="ARBA00023136"/>
    </source>
</evidence>
<dbReference type="InterPro" id="IPR051533">
    <property type="entry name" value="WaaL-like"/>
</dbReference>
<dbReference type="GO" id="GO:0016874">
    <property type="term" value="F:ligase activity"/>
    <property type="evidence" value="ECO:0007669"/>
    <property type="project" value="UniProtKB-KW"/>
</dbReference>
<keyword evidence="8" id="KW-1185">Reference proteome</keyword>
<dbReference type="PANTHER" id="PTHR37422:SF23">
    <property type="entry name" value="TEICHURONIC ACID BIOSYNTHESIS PROTEIN TUAE"/>
    <property type="match status" value="1"/>
</dbReference>
<dbReference type="OrthoDB" id="222868at2"/>
<feature type="transmembrane region" description="Helical" evidence="5">
    <location>
        <begin position="74"/>
        <end position="93"/>
    </location>
</feature>
<feature type="transmembrane region" description="Helical" evidence="5">
    <location>
        <begin position="47"/>
        <end position="65"/>
    </location>
</feature>
<protein>
    <submittedName>
        <fullName evidence="7">O-Antigen ligase</fullName>
    </submittedName>
</protein>
<accession>A0A5C6EKH7</accession>
<keyword evidence="4 5" id="KW-0472">Membrane</keyword>
<feature type="transmembrane region" description="Helical" evidence="5">
    <location>
        <begin position="409"/>
        <end position="429"/>
    </location>
</feature>
<dbReference type="Proteomes" id="UP000317977">
    <property type="component" value="Unassembled WGS sequence"/>
</dbReference>
<keyword evidence="2 5" id="KW-0812">Transmembrane</keyword>
<feature type="transmembrane region" description="Helical" evidence="5">
    <location>
        <begin position="264"/>
        <end position="283"/>
    </location>
</feature>
<comment type="subcellular location">
    <subcellularLocation>
        <location evidence="1">Membrane</location>
        <topology evidence="1">Multi-pass membrane protein</topology>
    </subcellularLocation>
</comment>
<evidence type="ECO:0000313" key="7">
    <source>
        <dbReference type="EMBL" id="TWU48106.1"/>
    </source>
</evidence>
<dbReference type="Pfam" id="PF04932">
    <property type="entry name" value="Wzy_C"/>
    <property type="match status" value="1"/>
</dbReference>
<feature type="domain" description="O-antigen ligase-related" evidence="6">
    <location>
        <begin position="275"/>
        <end position="417"/>
    </location>
</feature>
<comment type="caution">
    <text evidence="7">The sequence shown here is derived from an EMBL/GenBank/DDBJ whole genome shotgun (WGS) entry which is preliminary data.</text>
</comment>
<dbReference type="RefSeq" id="WP_146536517.1">
    <property type="nucleotide sequence ID" value="NZ_SJPX01000005.1"/>
</dbReference>
<name>A0A5C6EKH7_9BACT</name>
<evidence type="ECO:0000313" key="8">
    <source>
        <dbReference type="Proteomes" id="UP000317977"/>
    </source>
</evidence>
<feature type="transmembrane region" description="Helical" evidence="5">
    <location>
        <begin position="496"/>
        <end position="518"/>
    </location>
</feature>
<feature type="transmembrane region" description="Helical" evidence="5">
    <location>
        <begin position="289"/>
        <end position="308"/>
    </location>
</feature>
<feature type="transmembrane region" description="Helical" evidence="5">
    <location>
        <begin position="466"/>
        <end position="484"/>
    </location>
</feature>
<gene>
    <name evidence="7" type="ORF">Poly59_49510</name>
</gene>
<proteinExistence type="predicted"/>
<evidence type="ECO:0000259" key="6">
    <source>
        <dbReference type="Pfam" id="PF04932"/>
    </source>
</evidence>